<dbReference type="STRING" id="1244869.H261_08293"/>
<organism evidence="1 2">
    <name type="scientific">Paramagnetospirillum caucaseum</name>
    <dbReference type="NCBI Taxonomy" id="1244869"/>
    <lineage>
        <taxon>Bacteria</taxon>
        <taxon>Pseudomonadati</taxon>
        <taxon>Pseudomonadota</taxon>
        <taxon>Alphaproteobacteria</taxon>
        <taxon>Rhodospirillales</taxon>
        <taxon>Magnetospirillaceae</taxon>
        <taxon>Paramagnetospirillum</taxon>
    </lineage>
</organism>
<dbReference type="EMBL" id="AONQ01000017">
    <property type="protein sequence ID" value="EME70467.1"/>
    <property type="molecule type" value="Genomic_DNA"/>
</dbReference>
<dbReference type="PATRIC" id="fig|1244869.3.peg.1675"/>
<dbReference type="Proteomes" id="UP000011744">
    <property type="component" value="Unassembled WGS sequence"/>
</dbReference>
<evidence type="ECO:0000313" key="2">
    <source>
        <dbReference type="Proteomes" id="UP000011744"/>
    </source>
</evidence>
<name>M2ZSY4_9PROT</name>
<dbReference type="eggNOG" id="COG0606">
    <property type="taxonomic scope" value="Bacteria"/>
</dbReference>
<accession>M2ZSY4</accession>
<evidence type="ECO:0000313" key="1">
    <source>
        <dbReference type="EMBL" id="EME70467.1"/>
    </source>
</evidence>
<gene>
    <name evidence="1" type="ORF">H261_08293</name>
</gene>
<protein>
    <submittedName>
        <fullName evidence="1">ATPase with chaperone activity</fullName>
    </submittedName>
</protein>
<reference evidence="1 2" key="1">
    <citation type="journal article" date="2014" name="Genome Announc.">
        <title>Draft Genome Sequence of Magnetospirillum sp. Strain SO-1, a Freshwater Magnetotactic Bacterium Isolated from the Ol'khovka River, Russia.</title>
        <authorList>
            <person name="Grouzdev D.S."/>
            <person name="Dziuba M.V."/>
            <person name="Sukhacheva M.S."/>
            <person name="Mardanov A.V."/>
            <person name="Beletskiy A.V."/>
            <person name="Kuznetsov B.B."/>
            <person name="Skryabin K.G."/>
        </authorList>
    </citation>
    <scope>NUCLEOTIDE SEQUENCE [LARGE SCALE GENOMIC DNA]</scope>
    <source>
        <strain evidence="1 2">SO-1</strain>
    </source>
</reference>
<keyword evidence="2" id="KW-1185">Reference proteome</keyword>
<dbReference type="RefSeq" id="WP_008616356.1">
    <property type="nucleotide sequence ID" value="NZ_AONQ01000017.1"/>
</dbReference>
<dbReference type="AlphaFoldDB" id="M2ZSY4"/>
<comment type="caution">
    <text evidence="1">The sequence shown here is derived from an EMBL/GenBank/DDBJ whole genome shotgun (WGS) entry which is preliminary data.</text>
</comment>
<proteinExistence type="predicted"/>
<sequence>MTTRTSTVAFSGIDCLDIDVQVQVAAGLPAFTLVGPFTPVWGCSHD</sequence>